<dbReference type="RefSeq" id="YP_009208022.1">
    <property type="nucleotide sequence ID" value="NC_028899.1"/>
</dbReference>
<accession>A0A0K2QQY7</accession>
<protein>
    <submittedName>
        <fullName evidence="1">Uncharacterized protein</fullName>
    </submittedName>
</protein>
<dbReference type="KEGG" id="vg:26634679"/>
<dbReference type="EMBL" id="AP014927">
    <property type="protein sequence ID" value="BAS05010.1"/>
    <property type="molecule type" value="Genomic_DNA"/>
</dbReference>
<evidence type="ECO:0000313" key="1">
    <source>
        <dbReference type="EMBL" id="BAS05010.1"/>
    </source>
</evidence>
<dbReference type="GeneID" id="26634679"/>
<keyword evidence="2" id="KW-1185">Reference proteome</keyword>
<organism evidence="1 2">
    <name type="scientific">Ralstonia phage RSF1</name>
    <dbReference type="NCBI Taxonomy" id="1689679"/>
    <lineage>
        <taxon>Viruses</taxon>
        <taxon>Duplodnaviria</taxon>
        <taxon>Heunggongvirae</taxon>
        <taxon>Uroviricota</taxon>
        <taxon>Caudoviricetes</taxon>
        <taxon>Chimalliviridae</taxon>
        <taxon>Chiangmaivirus</taxon>
        <taxon>Chiangmaivirus RSF1</taxon>
    </lineage>
</organism>
<evidence type="ECO:0000313" key="2">
    <source>
        <dbReference type="Proteomes" id="UP000202583"/>
    </source>
</evidence>
<reference evidence="1 2" key="1">
    <citation type="submission" date="2015-07" db="EMBL/GenBank/DDBJ databases">
        <title>Two Asian jumbo phage RSL2 and RSF1 infecting the phytopathogen Ralstonia solanacearum share common features related to the phi-KZ-like phages.</title>
        <authorList>
            <person name="Kawasaki T."/>
            <person name="Fujie M."/>
            <person name="Chatchawankanphanich O."/>
            <person name="Ogata H."/>
            <person name="Yamada T."/>
        </authorList>
    </citation>
    <scope>NUCLEOTIDE SEQUENCE [LARGE SCALE GENOMIC DNA]</scope>
    <source>
        <strain evidence="1 2">RSF1</strain>
    </source>
</reference>
<dbReference type="OrthoDB" id="7171at10239"/>
<name>A0A0K2QQY7_9CAUD</name>
<dbReference type="Proteomes" id="UP000202583">
    <property type="component" value="Segment"/>
</dbReference>
<proteinExistence type="predicted"/>
<sequence>MRTGRQDIKIFVEELIIAESATYQDQVLRPYKTEIRGDLLDRIDERFQKSKRFTPSILASIANQFMVPDMHPRGVIEVPNGWSERRGRFILTLEIHIGTGDKMKQVLMGYTNSVGFTTRHVDHDMEFYVNNTFLLQERQVPNGRGGYRSVFMPCNANDVLSDRENAGLRRRSDKLFTMRPEDVYSALDAEQTLELVDDVTDLRTTLSKNAVKSSNSNRIGSRYMSKVLDARRKAVDNMEYGNSVLDVNATAQGYVQESYTSDDVFLRAMSNIRGLSTTTDNFTFDDLLRLDPEAERRTETKLFDDLTRDMTMYHRETNPLDGQEEEDKLAALVQIAVPALMMETGLHAISFQVHNQTLNGGFEFVPTDAKSFVKDMDLSWFVDQFEERLIDELMYPMTADDRFDIGLQVKCRVFGEVDFTMYYDGQDLGRYVFPCFCNSLTSPILTNDRQDIRDTSRDFNNLFDEILSTTGMGSNQGRGFNY</sequence>